<dbReference type="EMBL" id="JAZHPZ010000019">
    <property type="protein sequence ID" value="MEF2968801.1"/>
    <property type="molecule type" value="Genomic_DNA"/>
</dbReference>
<evidence type="ECO:0000313" key="1">
    <source>
        <dbReference type="EMBL" id="MEF2968364.1"/>
    </source>
</evidence>
<comment type="caution">
    <text evidence="2">The sequence shown here is derived from an EMBL/GenBank/DDBJ whole genome shotgun (WGS) entry which is preliminary data.</text>
</comment>
<sequence>MSLIEMTKIAIDKHIETKYPHLLYPTAVRAKITKASGGSEYNLKILDENGVIDERFPEIPNVKSALLFENGDIVAILLMYGQLLDIHIVGKVAS</sequence>
<accession>A0ABU7VYP3</accession>
<keyword evidence="3" id="KW-1185">Reference proteome</keyword>
<protein>
    <submittedName>
        <fullName evidence="2">Uncharacterized protein</fullName>
    </submittedName>
</protein>
<gene>
    <name evidence="1" type="ORF">V3851_21245</name>
    <name evidence="2" type="ORF">V3851_23685</name>
</gene>
<dbReference type="RefSeq" id="WP_331848547.1">
    <property type="nucleotide sequence ID" value="NZ_JAZHPZ010000014.1"/>
</dbReference>
<proteinExistence type="predicted"/>
<organism evidence="2 3">
    <name type="scientific">Paenibacillus haidiansis</name>
    <dbReference type="NCBI Taxonomy" id="1574488"/>
    <lineage>
        <taxon>Bacteria</taxon>
        <taxon>Bacillati</taxon>
        <taxon>Bacillota</taxon>
        <taxon>Bacilli</taxon>
        <taxon>Bacillales</taxon>
        <taxon>Paenibacillaceae</taxon>
        <taxon>Paenibacillus</taxon>
    </lineage>
</organism>
<evidence type="ECO:0000313" key="2">
    <source>
        <dbReference type="EMBL" id="MEF2968801.1"/>
    </source>
</evidence>
<reference evidence="2 3" key="1">
    <citation type="submission" date="2024-02" db="EMBL/GenBank/DDBJ databases">
        <title>A nitrogen-fixing paenibacillus bacterium.</title>
        <authorList>
            <person name="Zhang W.L."/>
            <person name="Chen S.F."/>
        </authorList>
    </citation>
    <scope>NUCLEOTIDE SEQUENCE [LARGE SCALE GENOMIC DNA]</scope>
    <source>
        <strain evidence="2 3">M1</strain>
    </source>
</reference>
<name>A0ABU7VYP3_9BACL</name>
<evidence type="ECO:0000313" key="3">
    <source>
        <dbReference type="Proteomes" id="UP001306950"/>
    </source>
</evidence>
<dbReference type="Proteomes" id="UP001306950">
    <property type="component" value="Unassembled WGS sequence"/>
</dbReference>
<dbReference type="EMBL" id="JAZHPZ010000014">
    <property type="protein sequence ID" value="MEF2968364.1"/>
    <property type="molecule type" value="Genomic_DNA"/>
</dbReference>